<dbReference type="InterPro" id="IPR042038">
    <property type="entry name" value="MukE_N"/>
</dbReference>
<dbReference type="InterPro" id="IPR053841">
    <property type="entry name" value="MksE"/>
</dbReference>
<dbReference type="Gene3D" id="1.10.10.2250">
    <property type="match status" value="1"/>
</dbReference>
<dbReference type="STRING" id="1612149.SAMN05216324_10486"/>
<dbReference type="AlphaFoldDB" id="A0A1K2IMW1"/>
<gene>
    <name evidence="1" type="ORF">SAMN05216324_10486</name>
</gene>
<reference evidence="2" key="1">
    <citation type="submission" date="2016-10" db="EMBL/GenBank/DDBJ databases">
        <authorList>
            <person name="Varghese N."/>
            <person name="Submissions S."/>
        </authorList>
    </citation>
    <scope>NUCLEOTIDE SEQUENCE [LARGE SCALE GENOMIC DNA]</scope>
    <source>
        <strain evidence="2">SUR2</strain>
    </source>
</reference>
<accession>A0A1K2IMW1</accession>
<dbReference type="RefSeq" id="WP_072408588.1">
    <property type="nucleotide sequence ID" value="NZ_FPKW01000004.1"/>
</dbReference>
<organism evidence="1 2">
    <name type="scientific">Chryseobacterium limigenitum</name>
    <dbReference type="NCBI Taxonomy" id="1612149"/>
    <lineage>
        <taxon>Bacteria</taxon>
        <taxon>Pseudomonadati</taxon>
        <taxon>Bacteroidota</taxon>
        <taxon>Flavobacteriia</taxon>
        <taxon>Flavobacteriales</taxon>
        <taxon>Weeksellaceae</taxon>
        <taxon>Chryseobacterium group</taxon>
        <taxon>Chryseobacterium</taxon>
    </lineage>
</organism>
<protein>
    <submittedName>
        <fullName evidence="1">Uncharacterized protein</fullName>
    </submittedName>
</protein>
<name>A0A1K2IMW1_9FLAO</name>
<proteinExistence type="predicted"/>
<evidence type="ECO:0000313" key="1">
    <source>
        <dbReference type="EMBL" id="SFZ93011.1"/>
    </source>
</evidence>
<dbReference type="OrthoDB" id="798241at2"/>
<dbReference type="Proteomes" id="UP000182034">
    <property type="component" value="Unassembled WGS sequence"/>
</dbReference>
<sequence>MDNEYKEKEINHDFNFLNYSDVQAHFADLNISLLRGRHIQTGESYIFTLVNNYVSDFTFYYRSLYGLELKREKTENVEYYYLDFSEEGKGKLNSSDRHREMTSWDSLIAFMLLNMYYDRLFDRTKTINRPAIENEILNSDLSLHYKKIFFNNSIRDNYSDPEWKTAMDNYKRALRTLDQLGWVKILPAEEGDGDILFIIRESINRFANIYQYEIRHFENFVEQIMQKKNKK</sequence>
<keyword evidence="2" id="KW-1185">Reference proteome</keyword>
<dbReference type="EMBL" id="FPKW01000004">
    <property type="protein sequence ID" value="SFZ93011.1"/>
    <property type="molecule type" value="Genomic_DNA"/>
</dbReference>
<evidence type="ECO:0000313" key="2">
    <source>
        <dbReference type="Proteomes" id="UP000182034"/>
    </source>
</evidence>
<dbReference type="Pfam" id="PF21980">
    <property type="entry name" value="MksE"/>
    <property type="match status" value="1"/>
</dbReference>